<reference evidence="2" key="1">
    <citation type="submission" date="2020-10" db="EMBL/GenBank/DDBJ databases">
        <authorList>
            <person name="Gilroy R."/>
        </authorList>
    </citation>
    <scope>NUCLEOTIDE SEQUENCE</scope>
    <source>
        <strain evidence="2">ChiGjej2B2-16831</strain>
    </source>
</reference>
<evidence type="ECO:0000313" key="2">
    <source>
        <dbReference type="EMBL" id="HIU93641.1"/>
    </source>
</evidence>
<dbReference type="Proteomes" id="UP000824128">
    <property type="component" value="Unassembled WGS sequence"/>
</dbReference>
<comment type="caution">
    <text evidence="2">The sequence shown here is derived from an EMBL/GenBank/DDBJ whole genome shotgun (WGS) entry which is preliminary data.</text>
</comment>
<reference evidence="2" key="2">
    <citation type="journal article" date="2021" name="PeerJ">
        <title>Extensive microbial diversity within the chicken gut microbiome revealed by metagenomics and culture.</title>
        <authorList>
            <person name="Gilroy R."/>
            <person name="Ravi A."/>
            <person name="Getino M."/>
            <person name="Pursley I."/>
            <person name="Horton D.L."/>
            <person name="Alikhan N.F."/>
            <person name="Baker D."/>
            <person name="Gharbi K."/>
            <person name="Hall N."/>
            <person name="Watson M."/>
            <person name="Adriaenssens E.M."/>
            <person name="Foster-Nyarko E."/>
            <person name="Jarju S."/>
            <person name="Secka A."/>
            <person name="Antonio M."/>
            <person name="Oren A."/>
            <person name="Chaudhuri R.R."/>
            <person name="La Ragione R."/>
            <person name="Hildebrand F."/>
            <person name="Pallen M.J."/>
        </authorList>
    </citation>
    <scope>NUCLEOTIDE SEQUENCE</scope>
    <source>
        <strain evidence="2">ChiGjej2B2-16831</strain>
    </source>
</reference>
<evidence type="ECO:0000313" key="3">
    <source>
        <dbReference type="Proteomes" id="UP000824128"/>
    </source>
</evidence>
<gene>
    <name evidence="2" type="ORF">IAD24_00640</name>
</gene>
<feature type="region of interest" description="Disordered" evidence="1">
    <location>
        <begin position="54"/>
        <end position="79"/>
    </location>
</feature>
<feature type="compositionally biased region" description="Polar residues" evidence="1">
    <location>
        <begin position="56"/>
        <end position="65"/>
    </location>
</feature>
<dbReference type="AlphaFoldDB" id="A0A9D1SSY7"/>
<feature type="region of interest" description="Disordered" evidence="1">
    <location>
        <begin position="1"/>
        <end position="28"/>
    </location>
</feature>
<protein>
    <submittedName>
        <fullName evidence="2">Uncharacterized protein</fullName>
    </submittedName>
</protein>
<feature type="compositionally biased region" description="Basic and acidic residues" evidence="1">
    <location>
        <begin position="1"/>
        <end position="12"/>
    </location>
</feature>
<name>A0A9D1SSY7_9FIRM</name>
<accession>A0A9D1SSY7</accession>
<proteinExistence type="predicted"/>
<sequence length="79" mass="8453">MATDNGWRRADGPARTGQGAPARQRNARSPQKIFCGDFLLFSSVLFLSVKEKEPSESSGICSGSTAAPARQRGLVCPQK</sequence>
<dbReference type="EMBL" id="DVNZ01000021">
    <property type="protein sequence ID" value="HIU93641.1"/>
    <property type="molecule type" value="Genomic_DNA"/>
</dbReference>
<evidence type="ECO:0000256" key="1">
    <source>
        <dbReference type="SAM" id="MobiDB-lite"/>
    </source>
</evidence>
<organism evidence="2 3">
    <name type="scientific">Candidatus Aphodomorpha intestinavium</name>
    <dbReference type="NCBI Taxonomy" id="2840672"/>
    <lineage>
        <taxon>Bacteria</taxon>
        <taxon>Bacillati</taxon>
        <taxon>Bacillota</taxon>
        <taxon>Clostridia</taxon>
        <taxon>Eubacteriales</taxon>
        <taxon>Candidatus Aphodomorpha</taxon>
    </lineage>
</organism>